<protein>
    <submittedName>
        <fullName evidence="1">Uncharacterized protein</fullName>
    </submittedName>
</protein>
<dbReference type="Proteomes" id="UP001239111">
    <property type="component" value="Chromosome 1"/>
</dbReference>
<evidence type="ECO:0000313" key="1">
    <source>
        <dbReference type="EMBL" id="KAJ8684128.1"/>
    </source>
</evidence>
<sequence>MFSQAENNQKCAVCNSTEFYKEDGYYFCSKCQTQNDDIREEVFEYQFDPSVRLRKTKIRSEKTKDNDVIGWTSWELYNFVLIGLVNELVQIGVDRKIKLTILQLWTSYLSKLDVAFTSKTKKCVPRMSRRYHKKDAQIIYGKVRQEKKKKRRRSKSNTSASSLMSSFTSEGTSSKRALGKNKKLLAASEYSKSLLSQESSDTDALSSFNQSFSSAQSSNSGTSNATCRIRFNKRARLESQRVRRRSLTLPASKKKQYAKSYTFSQYNIGPDVLTPIKLWSIIYIALRIEAQDIHISDMLRFCREGHLSYYKLDHLLPPEVSLTRSDAQLLTQRCDITHKGLRRAASGVAKFLMSYEFANPSIWSLIDRYCTDLDLPKGVASYAQRLFLKAPAVMKFSVKSPLIPNYEGRAMAYIIVVLKTLFGLDDVTEREISRIVEKIDGKAIERNISTAKLFSFCEWQRYLECRKRILSTVHFPSKVKYDPECVGSPHLYLRFTSMMKSKSDAEPPEITSRKHMLSENLVNAMSQCIQNLNDSSIPLKEMEVFPPSLIPCRSYVTQLADNPRFEIPSILMTNFNETKVGYMTKPDLLIRLAAECDIHLEVVDHSLQYFEKIVPAFEQYRLPDSKELGQVVEVIIPDRINRSKQKSQSLLDYSHRNRACKMKVNFDCLKHYSEIRSREFVFDETLEIEDDSFFNQISPDGKLKICEDSDSDNEDEFESSQREYDGIQDSSCLLQEEFCKKYEIKLYDHEVESLLNVKKTPKEERKIYRDIKGKFVKASSEGHLQHSQENEDSGRAQRVTKNQSSKSKSSSSRKSRYKMSETDDSGEEVVEVPFDCFDESDSEISILNDLKGVSLTDSENLSMKDREIIFRPYKDYWMYHCLFGRVKGKDFELFEKELPENFLWLLSECADAVEMTTEDLYEEVCLIEAYHLNILGSDESKDADYDLHKYNLKSYSNNVFSKW</sequence>
<gene>
    <name evidence="1" type="ORF">QAD02_019920</name>
</gene>
<name>A0ACC2PKX9_9HYME</name>
<keyword evidence="2" id="KW-1185">Reference proteome</keyword>
<reference evidence="1" key="1">
    <citation type="submission" date="2023-04" db="EMBL/GenBank/DDBJ databases">
        <title>A chromosome-level genome assembly of the parasitoid wasp Eretmocerus hayati.</title>
        <authorList>
            <person name="Zhong Y."/>
            <person name="Liu S."/>
            <person name="Liu Y."/>
        </authorList>
    </citation>
    <scope>NUCLEOTIDE SEQUENCE</scope>
    <source>
        <strain evidence="1">ZJU_SS_LIU_2023</strain>
    </source>
</reference>
<comment type="caution">
    <text evidence="1">The sequence shown here is derived from an EMBL/GenBank/DDBJ whole genome shotgun (WGS) entry which is preliminary data.</text>
</comment>
<evidence type="ECO:0000313" key="2">
    <source>
        <dbReference type="Proteomes" id="UP001239111"/>
    </source>
</evidence>
<dbReference type="EMBL" id="CM056741">
    <property type="protein sequence ID" value="KAJ8684128.1"/>
    <property type="molecule type" value="Genomic_DNA"/>
</dbReference>
<organism evidence="1 2">
    <name type="scientific">Eretmocerus hayati</name>
    <dbReference type="NCBI Taxonomy" id="131215"/>
    <lineage>
        <taxon>Eukaryota</taxon>
        <taxon>Metazoa</taxon>
        <taxon>Ecdysozoa</taxon>
        <taxon>Arthropoda</taxon>
        <taxon>Hexapoda</taxon>
        <taxon>Insecta</taxon>
        <taxon>Pterygota</taxon>
        <taxon>Neoptera</taxon>
        <taxon>Endopterygota</taxon>
        <taxon>Hymenoptera</taxon>
        <taxon>Apocrita</taxon>
        <taxon>Proctotrupomorpha</taxon>
        <taxon>Chalcidoidea</taxon>
        <taxon>Aphelinidae</taxon>
        <taxon>Aphelininae</taxon>
        <taxon>Eretmocerus</taxon>
    </lineage>
</organism>
<proteinExistence type="predicted"/>
<accession>A0ACC2PKX9</accession>